<evidence type="ECO:0000256" key="13">
    <source>
        <dbReference type="ARBA" id="ARBA00061472"/>
    </source>
</evidence>
<organism evidence="21 24">
    <name type="scientific">Sporolactobacillus terrae</name>
    <dbReference type="NCBI Taxonomy" id="269673"/>
    <lineage>
        <taxon>Bacteria</taxon>
        <taxon>Bacillati</taxon>
        <taxon>Bacillota</taxon>
        <taxon>Bacilli</taxon>
        <taxon>Bacillales</taxon>
        <taxon>Sporolactobacillaceae</taxon>
        <taxon>Sporolactobacillus</taxon>
    </lineage>
</organism>
<dbReference type="STRING" id="1449983.GCA_000647835_00397"/>
<feature type="domain" description="THUMP" evidence="20">
    <location>
        <begin position="60"/>
        <end position="164"/>
    </location>
</feature>
<dbReference type="EMBL" id="CP025688">
    <property type="protein sequence ID" value="QAA23036.1"/>
    <property type="molecule type" value="Genomic_DNA"/>
</dbReference>
<evidence type="ECO:0000256" key="2">
    <source>
        <dbReference type="ARBA" id="ARBA00004948"/>
    </source>
</evidence>
<comment type="catalytic activity">
    <reaction evidence="11 19">
        <text>[ThiS sulfur-carrier protein]-C-terminal Gly-Gly-AMP + S-sulfanyl-L-cysteinyl-[cysteine desulfurase] + AH2 = [ThiS sulfur-carrier protein]-C-terminal-Gly-aminoethanethioate + L-cysteinyl-[cysteine desulfurase] + A + AMP + 2 H(+)</text>
        <dbReference type="Rhea" id="RHEA:43340"/>
        <dbReference type="Rhea" id="RHEA-COMP:12157"/>
        <dbReference type="Rhea" id="RHEA-COMP:12158"/>
        <dbReference type="Rhea" id="RHEA-COMP:12910"/>
        <dbReference type="Rhea" id="RHEA-COMP:19908"/>
        <dbReference type="ChEBI" id="CHEBI:13193"/>
        <dbReference type="ChEBI" id="CHEBI:15378"/>
        <dbReference type="ChEBI" id="CHEBI:17499"/>
        <dbReference type="ChEBI" id="CHEBI:29950"/>
        <dbReference type="ChEBI" id="CHEBI:61963"/>
        <dbReference type="ChEBI" id="CHEBI:90618"/>
        <dbReference type="ChEBI" id="CHEBI:232372"/>
        <dbReference type="ChEBI" id="CHEBI:456215"/>
    </reaction>
</comment>
<dbReference type="CDD" id="cd01712">
    <property type="entry name" value="PPase_ThiI"/>
    <property type="match status" value="1"/>
</dbReference>
<feature type="binding site" evidence="19">
    <location>
        <begin position="207"/>
        <end position="208"/>
    </location>
    <ligand>
        <name>ATP</name>
        <dbReference type="ChEBI" id="CHEBI:30616"/>
    </ligand>
</feature>
<dbReference type="InterPro" id="IPR049962">
    <property type="entry name" value="THUMP_ThiI"/>
</dbReference>
<evidence type="ECO:0000256" key="6">
    <source>
        <dbReference type="ARBA" id="ARBA00022741"/>
    </source>
</evidence>
<reference evidence="21 24" key="2">
    <citation type="submission" date="2019-09" db="EMBL/GenBank/DDBJ databases">
        <title>Complete genome sequence of Sporolactobacillus terrae 70-3.</title>
        <authorList>
            <person name="Tanaka N."/>
            <person name="Shiwa Y."/>
            <person name="Fujita N."/>
            <person name="Tanasupawat S."/>
        </authorList>
    </citation>
    <scope>NUCLEOTIDE SEQUENCE [LARGE SCALE GENOMIC DNA]</scope>
    <source>
        <strain evidence="21 24">70-3</strain>
    </source>
</reference>
<evidence type="ECO:0000256" key="7">
    <source>
        <dbReference type="ARBA" id="ARBA00022840"/>
    </source>
</evidence>
<dbReference type="GO" id="GO:0002937">
    <property type="term" value="P:tRNA 4-thiouridine biosynthesis"/>
    <property type="evidence" value="ECO:0007669"/>
    <property type="project" value="TreeGrafter"/>
</dbReference>
<dbReference type="SMART" id="SM00981">
    <property type="entry name" value="THUMP"/>
    <property type="match status" value="1"/>
</dbReference>
<dbReference type="GO" id="GO:0004810">
    <property type="term" value="F:CCA tRNA nucleotidyltransferase activity"/>
    <property type="evidence" value="ECO:0007669"/>
    <property type="project" value="InterPro"/>
</dbReference>
<sequence>MIYDYLVVRFGEITLKGKNKKQFVVKLENDVRDKLRKFASLEIKRHFDDLEIKLNHETADDVLAVLKKVFGIQNIWPAIKVGTDIEDIREGVLRIANQEKSAETFKIAARRKDKRYPIHGSELNQDLGGTVLKHCDWLHVDVHDPDLRIRVDVGYHETHIYGKEVQGAGGLPVGASGKVMLLLSGGIDSPVAAYLVAKRGAIVEAVHFQSPPYTSDRAKQKVIDLAKKLREYGGKFVLHLVPFTEAQVAIRDAVPEDYRITIMRRLMFRIAEKQAAQRGALALATGESLGQVASQTLESMNTINAVTNLPILRPLITMDKIDIAKIAKEIDTYEISIRPYEDCCTIFLPKAPRTRPDRNHAARFEQKLDVDALVREAVDGIETIVIDEDAQEDVLSQLL</sequence>
<keyword evidence="23" id="KW-1185">Reference proteome</keyword>
<dbReference type="GO" id="GO:0005524">
    <property type="term" value="F:ATP binding"/>
    <property type="evidence" value="ECO:0007669"/>
    <property type="project" value="UniProtKB-UniRule"/>
</dbReference>
<dbReference type="InterPro" id="IPR054173">
    <property type="entry name" value="ThiI_fer"/>
</dbReference>
<keyword evidence="9 19" id="KW-0784">Thiamine biosynthesis</keyword>
<dbReference type="Gene3D" id="3.40.50.620">
    <property type="entry name" value="HUPs"/>
    <property type="match status" value="1"/>
</dbReference>
<dbReference type="GO" id="GO:0009229">
    <property type="term" value="P:thiamine diphosphate biosynthetic process"/>
    <property type="evidence" value="ECO:0007669"/>
    <property type="project" value="UniProtKB-UniRule"/>
</dbReference>
<comment type="catalytic activity">
    <reaction evidence="10 19">
        <text>[ThiI sulfur-carrier protein]-S-sulfanyl-L-cysteine + a uridine in tRNA + 2 reduced [2Fe-2S]-[ferredoxin] + ATP + H(+) = [ThiI sulfur-carrier protein]-L-cysteine + a 4-thiouridine in tRNA + 2 oxidized [2Fe-2S]-[ferredoxin] + AMP + diphosphate</text>
        <dbReference type="Rhea" id="RHEA:24176"/>
        <dbReference type="Rhea" id="RHEA-COMP:10000"/>
        <dbReference type="Rhea" id="RHEA-COMP:10001"/>
        <dbReference type="Rhea" id="RHEA-COMP:13337"/>
        <dbReference type="Rhea" id="RHEA-COMP:13338"/>
        <dbReference type="Rhea" id="RHEA-COMP:13339"/>
        <dbReference type="Rhea" id="RHEA-COMP:13340"/>
        <dbReference type="ChEBI" id="CHEBI:15378"/>
        <dbReference type="ChEBI" id="CHEBI:29950"/>
        <dbReference type="ChEBI" id="CHEBI:30616"/>
        <dbReference type="ChEBI" id="CHEBI:33019"/>
        <dbReference type="ChEBI" id="CHEBI:33737"/>
        <dbReference type="ChEBI" id="CHEBI:33738"/>
        <dbReference type="ChEBI" id="CHEBI:61963"/>
        <dbReference type="ChEBI" id="CHEBI:65315"/>
        <dbReference type="ChEBI" id="CHEBI:136798"/>
        <dbReference type="ChEBI" id="CHEBI:456215"/>
        <dbReference type="EC" id="2.8.1.4"/>
    </reaction>
</comment>
<evidence type="ECO:0000256" key="17">
    <source>
        <dbReference type="ARBA" id="ARBA00077849"/>
    </source>
</evidence>
<keyword evidence="4 19" id="KW-0820">tRNA-binding</keyword>
<dbReference type="EC" id="2.8.1.4" evidence="14 19"/>
<protein>
    <recommendedName>
        <fullName evidence="15 19">Probable tRNA sulfurtransferase</fullName>
        <ecNumber evidence="14 19">2.8.1.4</ecNumber>
    </recommendedName>
    <alternativeName>
        <fullName evidence="16 19">Sulfur carrier protein ThiS sulfurtransferase</fullName>
    </alternativeName>
    <alternativeName>
        <fullName evidence="17 19">Thiamine biosynthesis protein ThiI</fullName>
    </alternativeName>
    <alternativeName>
        <fullName evidence="18 19">tRNA 4-thiouridine synthase</fullName>
    </alternativeName>
</protein>
<evidence type="ECO:0000256" key="4">
    <source>
        <dbReference type="ARBA" id="ARBA00022555"/>
    </source>
</evidence>
<evidence type="ECO:0000256" key="18">
    <source>
        <dbReference type="ARBA" id="ARBA00080570"/>
    </source>
</evidence>
<dbReference type="GO" id="GO:0140741">
    <property type="term" value="F:tRNA-uracil-4 sulfurtransferase activity"/>
    <property type="evidence" value="ECO:0007669"/>
    <property type="project" value="UniProtKB-EC"/>
</dbReference>
<dbReference type="GO" id="GO:0000049">
    <property type="term" value="F:tRNA binding"/>
    <property type="evidence" value="ECO:0007669"/>
    <property type="project" value="UniProtKB-UniRule"/>
</dbReference>
<keyword evidence="5 19" id="KW-0808">Transferase</keyword>
<dbReference type="CDD" id="cd11716">
    <property type="entry name" value="THUMP_ThiI"/>
    <property type="match status" value="1"/>
</dbReference>
<accession>A0A410DAD7</accession>
<dbReference type="AlphaFoldDB" id="A0A410DAD7"/>
<evidence type="ECO:0000256" key="10">
    <source>
        <dbReference type="ARBA" id="ARBA00050570"/>
    </source>
</evidence>
<dbReference type="Proteomes" id="UP000285882">
    <property type="component" value="Chromosome"/>
</dbReference>
<dbReference type="PROSITE" id="PS51165">
    <property type="entry name" value="THUMP"/>
    <property type="match status" value="1"/>
</dbReference>
<dbReference type="UniPathway" id="UPA00060"/>
<feature type="binding site" evidence="19">
    <location>
        <position position="286"/>
    </location>
    <ligand>
        <name>ATP</name>
        <dbReference type="ChEBI" id="CHEBI:30616"/>
    </ligand>
</feature>
<evidence type="ECO:0000256" key="11">
    <source>
        <dbReference type="ARBA" id="ARBA00052330"/>
    </source>
</evidence>
<proteinExistence type="inferred from homology"/>
<dbReference type="Pfam" id="PF02926">
    <property type="entry name" value="THUMP"/>
    <property type="match status" value="1"/>
</dbReference>
<evidence type="ECO:0000259" key="20">
    <source>
        <dbReference type="PROSITE" id="PS51165"/>
    </source>
</evidence>
<dbReference type="SUPFAM" id="SSF143437">
    <property type="entry name" value="THUMP domain-like"/>
    <property type="match status" value="1"/>
</dbReference>
<comment type="function">
    <text evidence="12 19">Catalyzes the ATP-dependent transfer of a sulfur to tRNA to produce 4-thiouridine in position 8 of tRNAs, which functions as a near-UV photosensor. Also catalyzes the transfer of sulfur to the sulfur carrier protein ThiS, forming ThiS-thiocarboxylate. This is a step in the synthesis of thiazole, in the thiamine biosynthesis pathway. The sulfur is donated as persulfide by IscS.</text>
</comment>
<comment type="pathway">
    <text evidence="2 19">Cofactor biosynthesis; thiamine diphosphate biosynthesis.</text>
</comment>
<dbReference type="InterPro" id="IPR004114">
    <property type="entry name" value="THUMP_dom"/>
</dbReference>
<evidence type="ECO:0000256" key="9">
    <source>
        <dbReference type="ARBA" id="ARBA00022977"/>
    </source>
</evidence>
<comment type="similarity">
    <text evidence="13 19">Belongs to the ThiI family.</text>
</comment>
<dbReference type="PANTHER" id="PTHR43209">
    <property type="entry name" value="TRNA SULFURTRANSFERASE"/>
    <property type="match status" value="1"/>
</dbReference>
<dbReference type="GO" id="GO:0009228">
    <property type="term" value="P:thiamine biosynthetic process"/>
    <property type="evidence" value="ECO:0007669"/>
    <property type="project" value="UniProtKB-KW"/>
</dbReference>
<dbReference type="GO" id="GO:0052837">
    <property type="term" value="P:thiazole biosynthetic process"/>
    <property type="evidence" value="ECO:0007669"/>
    <property type="project" value="TreeGrafter"/>
</dbReference>
<dbReference type="SUPFAM" id="SSF52402">
    <property type="entry name" value="Adenine nucleotide alpha hydrolases-like"/>
    <property type="match status" value="1"/>
</dbReference>
<evidence type="ECO:0000313" key="22">
    <source>
        <dbReference type="EMBL" id="QAA23036.1"/>
    </source>
</evidence>
<evidence type="ECO:0000256" key="1">
    <source>
        <dbReference type="ARBA" id="ARBA00004496"/>
    </source>
</evidence>
<dbReference type="Gene3D" id="3.30.2130.30">
    <property type="match status" value="1"/>
</dbReference>
<dbReference type="EMBL" id="AP021853">
    <property type="protein sequence ID" value="BBN99446.1"/>
    <property type="molecule type" value="Genomic_DNA"/>
</dbReference>
<name>A0A410DAD7_9BACL</name>
<gene>
    <name evidence="19 21" type="primary">thiI</name>
    <name evidence="22" type="ORF">C0674_10585</name>
    <name evidence="21" type="ORF">St703_21510</name>
</gene>
<evidence type="ECO:0000256" key="3">
    <source>
        <dbReference type="ARBA" id="ARBA00022490"/>
    </source>
</evidence>
<dbReference type="InterPro" id="IPR020536">
    <property type="entry name" value="ThiI_AANH"/>
</dbReference>
<dbReference type="Proteomes" id="UP000326951">
    <property type="component" value="Chromosome"/>
</dbReference>
<dbReference type="InterPro" id="IPR049961">
    <property type="entry name" value="ThiI_N"/>
</dbReference>
<dbReference type="HAMAP" id="MF_00021">
    <property type="entry name" value="ThiI"/>
    <property type="match status" value="1"/>
</dbReference>
<keyword evidence="3 19" id="KW-0963">Cytoplasm</keyword>
<dbReference type="Pfam" id="PF02568">
    <property type="entry name" value="ThiI"/>
    <property type="match status" value="1"/>
</dbReference>
<dbReference type="RefSeq" id="WP_028982732.1">
    <property type="nucleotide sequence ID" value="NZ_AP021853.1"/>
</dbReference>
<keyword evidence="7 19" id="KW-0067">ATP-binding</keyword>
<dbReference type="InterPro" id="IPR014729">
    <property type="entry name" value="Rossmann-like_a/b/a_fold"/>
</dbReference>
<evidence type="ECO:0000313" key="23">
    <source>
        <dbReference type="Proteomes" id="UP000285882"/>
    </source>
</evidence>
<keyword evidence="8 19" id="KW-0694">RNA-binding</keyword>
<feature type="binding site" evidence="19">
    <location>
        <begin position="182"/>
        <end position="183"/>
    </location>
    <ligand>
        <name>ATP</name>
        <dbReference type="ChEBI" id="CHEBI:30616"/>
    </ligand>
</feature>
<evidence type="ECO:0000256" key="19">
    <source>
        <dbReference type="HAMAP-Rule" id="MF_00021"/>
    </source>
</evidence>
<evidence type="ECO:0000313" key="24">
    <source>
        <dbReference type="Proteomes" id="UP000326951"/>
    </source>
</evidence>
<dbReference type="InterPro" id="IPR050102">
    <property type="entry name" value="tRNA_sulfurtransferase_ThiI"/>
</dbReference>
<reference evidence="22 23" key="1">
    <citation type="submission" date="2018-01" db="EMBL/GenBank/DDBJ databases">
        <title>Complete genome sequencing of Sporolactobacillus terrae DLG3.</title>
        <authorList>
            <person name="Nam Y.-D."/>
            <person name="Kang J."/>
            <person name="Chung W.-H."/>
        </authorList>
    </citation>
    <scope>NUCLEOTIDE SEQUENCE [LARGE SCALE GENOMIC DNA]</scope>
    <source>
        <strain evidence="22 23">DLG3</strain>
    </source>
</reference>
<evidence type="ECO:0000256" key="12">
    <source>
        <dbReference type="ARBA" id="ARBA00058382"/>
    </source>
</evidence>
<dbReference type="NCBIfam" id="TIGR00342">
    <property type="entry name" value="tRNA uracil 4-sulfurtransferase ThiI"/>
    <property type="match status" value="1"/>
</dbReference>
<dbReference type="InterPro" id="IPR003720">
    <property type="entry name" value="tRNA_STrfase"/>
</dbReference>
<keyword evidence="6 19" id="KW-0547">Nucleotide-binding</keyword>
<feature type="binding site" evidence="19">
    <location>
        <position position="295"/>
    </location>
    <ligand>
        <name>ATP</name>
        <dbReference type="ChEBI" id="CHEBI:30616"/>
    </ligand>
</feature>
<evidence type="ECO:0000256" key="16">
    <source>
        <dbReference type="ARBA" id="ARBA00075337"/>
    </source>
</evidence>
<evidence type="ECO:0000256" key="8">
    <source>
        <dbReference type="ARBA" id="ARBA00022884"/>
    </source>
</evidence>
<dbReference type="PANTHER" id="PTHR43209:SF1">
    <property type="entry name" value="TRNA SULFURTRANSFERASE"/>
    <property type="match status" value="1"/>
</dbReference>
<evidence type="ECO:0000256" key="15">
    <source>
        <dbReference type="ARBA" id="ARBA00071867"/>
    </source>
</evidence>
<dbReference type="FunFam" id="3.40.50.620:FF:000053">
    <property type="entry name" value="Probable tRNA sulfurtransferase"/>
    <property type="match status" value="1"/>
</dbReference>
<evidence type="ECO:0000313" key="21">
    <source>
        <dbReference type="EMBL" id="BBN99446.1"/>
    </source>
</evidence>
<evidence type="ECO:0000256" key="14">
    <source>
        <dbReference type="ARBA" id="ARBA00066827"/>
    </source>
</evidence>
<comment type="subcellular location">
    <subcellularLocation>
        <location evidence="1 19">Cytoplasm</location>
    </subcellularLocation>
</comment>
<dbReference type="Pfam" id="PF22025">
    <property type="entry name" value="ThiI_fer"/>
    <property type="match status" value="1"/>
</dbReference>
<evidence type="ECO:0000256" key="5">
    <source>
        <dbReference type="ARBA" id="ARBA00022679"/>
    </source>
</evidence>
<feature type="binding site" evidence="19">
    <location>
        <position position="264"/>
    </location>
    <ligand>
        <name>ATP</name>
        <dbReference type="ChEBI" id="CHEBI:30616"/>
    </ligand>
</feature>
<dbReference type="GO" id="GO:0005829">
    <property type="term" value="C:cytosol"/>
    <property type="evidence" value="ECO:0007669"/>
    <property type="project" value="TreeGrafter"/>
</dbReference>